<dbReference type="PROSITE" id="PS51257">
    <property type="entry name" value="PROKAR_LIPOPROTEIN"/>
    <property type="match status" value="1"/>
</dbReference>
<keyword evidence="3" id="KW-1185">Reference proteome</keyword>
<dbReference type="KEGG" id="hbh:E4T21_04580"/>
<dbReference type="Proteomes" id="UP000324285">
    <property type="component" value="Chromosome"/>
</dbReference>
<feature type="signal peptide" evidence="1">
    <location>
        <begin position="1"/>
        <end position="19"/>
    </location>
</feature>
<evidence type="ECO:0000313" key="2">
    <source>
        <dbReference type="EMBL" id="QEM80908.1"/>
    </source>
</evidence>
<dbReference type="AlphaFoldDB" id="A0A5C1NEL1"/>
<evidence type="ECO:0000313" key="3">
    <source>
        <dbReference type="Proteomes" id="UP000324285"/>
    </source>
</evidence>
<gene>
    <name evidence="2" type="ORF">E4T21_04580</name>
</gene>
<keyword evidence="1" id="KW-0732">Signal</keyword>
<protein>
    <submittedName>
        <fullName evidence="2">Uncharacterized protein</fullName>
    </submittedName>
</protein>
<accession>A0A5C1NEL1</accession>
<sequence>MLKKIGILLLLCLLLTACSKPLPEDRMNYAGDWQSSEMRLLILADGSVSYERLKNGGSTSIEGPLKEFQGDDFVVGIGPFSTTFDVSVPPHEVAGTWHMVVDGVHLTAAK</sequence>
<feature type="chain" id="PRO_5022996377" evidence="1">
    <location>
        <begin position="20"/>
        <end position="110"/>
    </location>
</feature>
<proteinExistence type="predicted"/>
<dbReference type="EMBL" id="CP038437">
    <property type="protein sequence ID" value="QEM80908.1"/>
    <property type="molecule type" value="Genomic_DNA"/>
</dbReference>
<name>A0A5C1NEL1_9GAMM</name>
<reference evidence="2" key="1">
    <citation type="submission" date="2021-02" db="EMBL/GenBank/DDBJ databases">
        <title>Strain Y2R2, a novel species of the genus Halomonas.</title>
        <authorList>
            <person name="Huang H."/>
        </authorList>
    </citation>
    <scope>NUCLEOTIDE SEQUENCE</scope>
    <source>
        <strain evidence="2">Y2R2</strain>
    </source>
</reference>
<dbReference type="OrthoDB" id="583175at2"/>
<dbReference type="RefSeq" id="WP_149283922.1">
    <property type="nucleotide sequence ID" value="NZ_CP038437.2"/>
</dbReference>
<organism evidence="2 3">
    <name type="scientific">Halomonas binhaiensis</name>
    <dbReference type="NCBI Taxonomy" id="2562282"/>
    <lineage>
        <taxon>Bacteria</taxon>
        <taxon>Pseudomonadati</taxon>
        <taxon>Pseudomonadota</taxon>
        <taxon>Gammaproteobacteria</taxon>
        <taxon>Oceanospirillales</taxon>
        <taxon>Halomonadaceae</taxon>
        <taxon>Halomonas</taxon>
    </lineage>
</organism>
<evidence type="ECO:0000256" key="1">
    <source>
        <dbReference type="SAM" id="SignalP"/>
    </source>
</evidence>